<keyword evidence="13" id="KW-1185">Reference proteome</keyword>
<dbReference type="OrthoDB" id="119084at2"/>
<evidence type="ECO:0000256" key="3">
    <source>
        <dbReference type="ARBA" id="ARBA00022448"/>
    </source>
</evidence>
<dbReference type="EMBL" id="FOZL01000001">
    <property type="protein sequence ID" value="SFS15966.1"/>
    <property type="molecule type" value="Genomic_DNA"/>
</dbReference>
<dbReference type="GO" id="GO:0015031">
    <property type="term" value="P:protein transport"/>
    <property type="evidence" value="ECO:0007669"/>
    <property type="project" value="UniProtKB-KW"/>
</dbReference>
<dbReference type="Pfam" id="PF13103">
    <property type="entry name" value="TonB_2"/>
    <property type="match status" value="1"/>
</dbReference>
<feature type="compositionally biased region" description="Polar residues" evidence="10">
    <location>
        <begin position="1"/>
        <end position="18"/>
    </location>
</feature>
<evidence type="ECO:0000256" key="8">
    <source>
        <dbReference type="ARBA" id="ARBA00022989"/>
    </source>
</evidence>
<dbReference type="InterPro" id="IPR051045">
    <property type="entry name" value="TonB-dependent_transducer"/>
</dbReference>
<evidence type="ECO:0000256" key="9">
    <source>
        <dbReference type="ARBA" id="ARBA00023136"/>
    </source>
</evidence>
<name>A0A1I6MJR8_9BACT</name>
<comment type="similarity">
    <text evidence="2">Belongs to the TonB family.</text>
</comment>
<dbReference type="GO" id="GO:0055085">
    <property type="term" value="P:transmembrane transport"/>
    <property type="evidence" value="ECO:0007669"/>
    <property type="project" value="InterPro"/>
</dbReference>
<keyword evidence="5" id="KW-0997">Cell inner membrane</keyword>
<evidence type="ECO:0000256" key="4">
    <source>
        <dbReference type="ARBA" id="ARBA00022475"/>
    </source>
</evidence>
<evidence type="ECO:0000259" key="11">
    <source>
        <dbReference type="PROSITE" id="PS52015"/>
    </source>
</evidence>
<dbReference type="GO" id="GO:0005886">
    <property type="term" value="C:plasma membrane"/>
    <property type="evidence" value="ECO:0007669"/>
    <property type="project" value="UniProtKB-SubCell"/>
</dbReference>
<organism evidence="12 13">
    <name type="scientific">Granulicella pectinivorans</name>
    <dbReference type="NCBI Taxonomy" id="474950"/>
    <lineage>
        <taxon>Bacteria</taxon>
        <taxon>Pseudomonadati</taxon>
        <taxon>Acidobacteriota</taxon>
        <taxon>Terriglobia</taxon>
        <taxon>Terriglobales</taxon>
        <taxon>Acidobacteriaceae</taxon>
        <taxon>Granulicella</taxon>
    </lineage>
</organism>
<sequence>MLSLPSSKPRTRTNENMATPTTNWTRPTPPAPTGGLDVVLSILLHAAIAGALFGLALFHPHTKPWGDQSATAGAIQATMTDSIPLPPKQPVDEKNVLASDDTSPAPIVTKETTPPPPSPKDIPIVVKQPPKPTKPVKEAPPVQTIKRPVAPPPPPTKAATGETSGMRLAQSTIQMKNGSASANVQDRSFGAHFAYYVAAVNRRVTQNWFTQEADPKASEGKHAVVLFDIDRDGNPSNVRLETRSGSPTLDTSAIRAVQRVDSFGPLPQGDHITVEFTFDYKQQ</sequence>
<evidence type="ECO:0000313" key="13">
    <source>
        <dbReference type="Proteomes" id="UP000199024"/>
    </source>
</evidence>
<dbReference type="InterPro" id="IPR037682">
    <property type="entry name" value="TonB_C"/>
</dbReference>
<reference evidence="12 13" key="1">
    <citation type="submission" date="2016-10" db="EMBL/GenBank/DDBJ databases">
        <authorList>
            <person name="de Groot N.N."/>
        </authorList>
    </citation>
    <scope>NUCLEOTIDE SEQUENCE [LARGE SCALE GENOMIC DNA]</scope>
    <source>
        <strain evidence="12 13">DSM 21001</strain>
    </source>
</reference>
<dbReference type="PANTHER" id="PTHR33446:SF13">
    <property type="entry name" value="TONB PROTEIN"/>
    <property type="match status" value="1"/>
</dbReference>
<evidence type="ECO:0000256" key="7">
    <source>
        <dbReference type="ARBA" id="ARBA00022927"/>
    </source>
</evidence>
<feature type="region of interest" description="Disordered" evidence="10">
    <location>
        <begin position="1"/>
        <end position="30"/>
    </location>
</feature>
<dbReference type="STRING" id="474950.SAMN05421771_2818"/>
<evidence type="ECO:0000313" key="12">
    <source>
        <dbReference type="EMBL" id="SFS15966.1"/>
    </source>
</evidence>
<keyword evidence="9" id="KW-0472">Membrane</keyword>
<keyword evidence="6" id="KW-0812">Transmembrane</keyword>
<comment type="subcellular location">
    <subcellularLocation>
        <location evidence="1">Cell inner membrane</location>
        <topology evidence="1">Single-pass membrane protein</topology>
        <orientation evidence="1">Periplasmic side</orientation>
    </subcellularLocation>
</comment>
<keyword evidence="3" id="KW-0813">Transport</keyword>
<dbReference type="SUPFAM" id="SSF74653">
    <property type="entry name" value="TolA/TonB C-terminal domain"/>
    <property type="match status" value="1"/>
</dbReference>
<protein>
    <submittedName>
        <fullName evidence="12">Protein TonB</fullName>
    </submittedName>
</protein>
<dbReference type="NCBIfam" id="TIGR01352">
    <property type="entry name" value="tonB_Cterm"/>
    <property type="match status" value="1"/>
</dbReference>
<gene>
    <name evidence="12" type="ORF">SAMN05421771_2818</name>
</gene>
<dbReference type="PANTHER" id="PTHR33446">
    <property type="entry name" value="PROTEIN TONB-RELATED"/>
    <property type="match status" value="1"/>
</dbReference>
<evidence type="ECO:0000256" key="1">
    <source>
        <dbReference type="ARBA" id="ARBA00004383"/>
    </source>
</evidence>
<dbReference type="PROSITE" id="PS52015">
    <property type="entry name" value="TONB_CTD"/>
    <property type="match status" value="1"/>
</dbReference>
<keyword evidence="7" id="KW-0653">Protein transport</keyword>
<accession>A0A1I6MJR8</accession>
<proteinExistence type="inferred from homology"/>
<feature type="domain" description="TonB C-terminal" evidence="11">
    <location>
        <begin position="195"/>
        <end position="283"/>
    </location>
</feature>
<evidence type="ECO:0000256" key="2">
    <source>
        <dbReference type="ARBA" id="ARBA00006555"/>
    </source>
</evidence>
<feature type="region of interest" description="Disordered" evidence="10">
    <location>
        <begin position="81"/>
        <end position="164"/>
    </location>
</feature>
<evidence type="ECO:0000256" key="6">
    <source>
        <dbReference type="ARBA" id="ARBA00022692"/>
    </source>
</evidence>
<dbReference type="AlphaFoldDB" id="A0A1I6MJR8"/>
<keyword evidence="8" id="KW-1133">Transmembrane helix</keyword>
<evidence type="ECO:0000256" key="10">
    <source>
        <dbReference type="SAM" id="MobiDB-lite"/>
    </source>
</evidence>
<dbReference type="InterPro" id="IPR006260">
    <property type="entry name" value="TonB/TolA_C"/>
</dbReference>
<keyword evidence="4" id="KW-1003">Cell membrane</keyword>
<dbReference type="Gene3D" id="3.30.1150.10">
    <property type="match status" value="1"/>
</dbReference>
<evidence type="ECO:0000256" key="5">
    <source>
        <dbReference type="ARBA" id="ARBA00022519"/>
    </source>
</evidence>
<dbReference type="Proteomes" id="UP000199024">
    <property type="component" value="Unassembled WGS sequence"/>
</dbReference>